<dbReference type="GeneID" id="100897920"/>
<keyword evidence="10" id="KW-0407">Ion channel</keyword>
<dbReference type="Pfam" id="PF02932">
    <property type="entry name" value="Neur_chan_memb"/>
    <property type="match status" value="1"/>
</dbReference>
<evidence type="ECO:0000256" key="2">
    <source>
        <dbReference type="ARBA" id="ARBA00004236"/>
    </source>
</evidence>
<protein>
    <submittedName>
        <fullName evidence="17">Glycine receptor subunit alpha-4-like</fullName>
    </submittedName>
</protein>
<dbReference type="InterPro" id="IPR038050">
    <property type="entry name" value="Neuro_actylchol_rec"/>
</dbReference>
<organism evidence="16 17">
    <name type="scientific">Galendromus occidentalis</name>
    <name type="common">western predatory mite</name>
    <dbReference type="NCBI Taxonomy" id="34638"/>
    <lineage>
        <taxon>Eukaryota</taxon>
        <taxon>Metazoa</taxon>
        <taxon>Ecdysozoa</taxon>
        <taxon>Arthropoda</taxon>
        <taxon>Chelicerata</taxon>
        <taxon>Arachnida</taxon>
        <taxon>Acari</taxon>
        <taxon>Parasitiformes</taxon>
        <taxon>Mesostigmata</taxon>
        <taxon>Gamasina</taxon>
        <taxon>Phytoseioidea</taxon>
        <taxon>Phytoseiidae</taxon>
        <taxon>Typhlodrominae</taxon>
        <taxon>Galendromus</taxon>
    </lineage>
</organism>
<dbReference type="InterPro" id="IPR006202">
    <property type="entry name" value="Neur_chan_lig-bd"/>
</dbReference>
<dbReference type="PANTHER" id="PTHR18945">
    <property type="entry name" value="NEUROTRANSMITTER GATED ION CHANNEL"/>
    <property type="match status" value="1"/>
</dbReference>
<dbReference type="InterPro" id="IPR018000">
    <property type="entry name" value="Neurotransmitter_ion_chnl_CS"/>
</dbReference>
<feature type="domain" description="Neurotransmitter-gated ion-channel transmembrane" evidence="15">
    <location>
        <begin position="246"/>
        <end position="361"/>
    </location>
</feature>
<evidence type="ECO:0000256" key="3">
    <source>
        <dbReference type="ARBA" id="ARBA00022448"/>
    </source>
</evidence>
<sequence>MKVNVGFSLVWAWVLLRSRVLTEPLSPVEFREPLTVNVTLLIESVGDPNPVTMDFELEIILQLYWHVKWELCAKYFNETFLAILLLKPPKANEYIQVPSTKVKYFWVPDLYYVEGKDVIPPSNINPPRSLLLYNNGENKDCRLVFKSKETVTVGCQFNFKMYPLDINVCYLNMRSFSYPTSRLRFKWLQSRGVLINPNIQTLVCQVQITSSEDFGEWYSLENEGNYDGVRVSFKFSRKLVNQLITTYIPSILLVLVGFSCFWMSVDAGGERITLTITTLLAVYTQITQVRLSIPPTSYLTNIDIWLFATLGFNLLSTLECALIQGIQFREHKENEAAKEVSGEDEAHEEQLKTMRGKHRGPLPFEGTEWEDQAGRSSLGRMYHSIKTRQTLLRRKEDQSFTEYCDGIGRNVLIGSFLVFFIGYVVYMVIVNATAS</sequence>
<evidence type="ECO:0000256" key="10">
    <source>
        <dbReference type="ARBA" id="ARBA00023303"/>
    </source>
</evidence>
<dbReference type="SUPFAM" id="SSF63712">
    <property type="entry name" value="Nicotinic receptor ligand binding domain-like"/>
    <property type="match status" value="1"/>
</dbReference>
<dbReference type="Gene3D" id="2.70.170.10">
    <property type="entry name" value="Neurotransmitter-gated ion-channel ligand-binding domain"/>
    <property type="match status" value="1"/>
</dbReference>
<dbReference type="RefSeq" id="XP_003741555.1">
    <property type="nucleotide sequence ID" value="XM_003741507.1"/>
</dbReference>
<feature type="transmembrane region" description="Helical" evidence="12">
    <location>
        <begin position="247"/>
        <end position="265"/>
    </location>
</feature>
<evidence type="ECO:0000256" key="13">
    <source>
        <dbReference type="SAM" id="SignalP"/>
    </source>
</evidence>
<name>A0AAJ6QRC9_9ACAR</name>
<dbReference type="Gene3D" id="1.20.58.390">
    <property type="entry name" value="Neurotransmitter-gated ion-channel transmembrane domain"/>
    <property type="match status" value="1"/>
</dbReference>
<dbReference type="AlphaFoldDB" id="A0AAJ6QRC9"/>
<keyword evidence="9 12" id="KW-0472">Membrane</keyword>
<gene>
    <name evidence="17" type="primary">LOC100897920</name>
</gene>
<keyword evidence="6 13" id="KW-0732">Signal</keyword>
<dbReference type="GO" id="GO:0099095">
    <property type="term" value="F:ligand-gated monoatomic anion channel activity"/>
    <property type="evidence" value="ECO:0007669"/>
    <property type="project" value="UniProtKB-ARBA"/>
</dbReference>
<keyword evidence="7 12" id="KW-1133">Transmembrane helix</keyword>
<dbReference type="GO" id="GO:0004888">
    <property type="term" value="F:transmembrane signaling receptor activity"/>
    <property type="evidence" value="ECO:0007669"/>
    <property type="project" value="InterPro"/>
</dbReference>
<dbReference type="GO" id="GO:0005230">
    <property type="term" value="F:extracellular ligand-gated monoatomic ion channel activity"/>
    <property type="evidence" value="ECO:0007669"/>
    <property type="project" value="InterPro"/>
</dbReference>
<keyword evidence="3" id="KW-0813">Transport</keyword>
<feature type="region of interest" description="Disordered" evidence="11">
    <location>
        <begin position="334"/>
        <end position="366"/>
    </location>
</feature>
<evidence type="ECO:0000256" key="12">
    <source>
        <dbReference type="SAM" id="Phobius"/>
    </source>
</evidence>
<dbReference type="InterPro" id="IPR006029">
    <property type="entry name" value="Neurotrans-gated_channel_TM"/>
</dbReference>
<dbReference type="Proteomes" id="UP000694867">
    <property type="component" value="Unplaced"/>
</dbReference>
<evidence type="ECO:0000256" key="11">
    <source>
        <dbReference type="SAM" id="MobiDB-lite"/>
    </source>
</evidence>
<keyword evidence="5 12" id="KW-0812">Transmembrane</keyword>
<dbReference type="InterPro" id="IPR036734">
    <property type="entry name" value="Neur_chan_lig-bd_sf"/>
</dbReference>
<evidence type="ECO:0000256" key="7">
    <source>
        <dbReference type="ARBA" id="ARBA00022989"/>
    </source>
</evidence>
<feature type="chain" id="PRO_5042493677" evidence="13">
    <location>
        <begin position="23"/>
        <end position="435"/>
    </location>
</feature>
<evidence type="ECO:0000256" key="8">
    <source>
        <dbReference type="ARBA" id="ARBA00023065"/>
    </source>
</evidence>
<feature type="signal peptide" evidence="13">
    <location>
        <begin position="1"/>
        <end position="22"/>
    </location>
</feature>
<dbReference type="SUPFAM" id="SSF90112">
    <property type="entry name" value="Neurotransmitter-gated ion-channel transmembrane pore"/>
    <property type="match status" value="1"/>
</dbReference>
<evidence type="ECO:0000313" key="16">
    <source>
        <dbReference type="Proteomes" id="UP000694867"/>
    </source>
</evidence>
<evidence type="ECO:0000256" key="5">
    <source>
        <dbReference type="ARBA" id="ARBA00022692"/>
    </source>
</evidence>
<feature type="transmembrane region" description="Helical" evidence="12">
    <location>
        <begin position="272"/>
        <end position="292"/>
    </location>
</feature>
<dbReference type="InterPro" id="IPR036719">
    <property type="entry name" value="Neuro-gated_channel_TM_sf"/>
</dbReference>
<feature type="domain" description="Neurotransmitter-gated ion-channel ligand-binding" evidence="14">
    <location>
        <begin position="25"/>
        <end position="238"/>
    </location>
</feature>
<dbReference type="GO" id="GO:0005254">
    <property type="term" value="F:chloride channel activity"/>
    <property type="evidence" value="ECO:0007669"/>
    <property type="project" value="UniProtKB-ARBA"/>
</dbReference>
<dbReference type="GO" id="GO:0005886">
    <property type="term" value="C:plasma membrane"/>
    <property type="evidence" value="ECO:0007669"/>
    <property type="project" value="UniProtKB-SubCell"/>
</dbReference>
<feature type="transmembrane region" description="Helical" evidence="12">
    <location>
        <begin position="304"/>
        <end position="323"/>
    </location>
</feature>
<dbReference type="PRINTS" id="PR00253">
    <property type="entry name" value="GABAARECEPTR"/>
</dbReference>
<evidence type="ECO:0000256" key="1">
    <source>
        <dbReference type="ARBA" id="ARBA00004141"/>
    </source>
</evidence>
<evidence type="ECO:0000259" key="14">
    <source>
        <dbReference type="Pfam" id="PF02931"/>
    </source>
</evidence>
<keyword evidence="4" id="KW-1003">Cell membrane</keyword>
<proteinExistence type="predicted"/>
<evidence type="ECO:0000313" key="17">
    <source>
        <dbReference type="RefSeq" id="XP_003741555.1"/>
    </source>
</evidence>
<feature type="transmembrane region" description="Helical" evidence="12">
    <location>
        <begin position="411"/>
        <end position="429"/>
    </location>
</feature>
<keyword evidence="8" id="KW-0406">Ion transport</keyword>
<dbReference type="InterPro" id="IPR006201">
    <property type="entry name" value="Neur_channel"/>
</dbReference>
<dbReference type="PROSITE" id="PS00236">
    <property type="entry name" value="NEUROTR_ION_CHANNEL"/>
    <property type="match status" value="1"/>
</dbReference>
<evidence type="ECO:0000259" key="15">
    <source>
        <dbReference type="Pfam" id="PF02932"/>
    </source>
</evidence>
<evidence type="ECO:0000256" key="6">
    <source>
        <dbReference type="ARBA" id="ARBA00022729"/>
    </source>
</evidence>
<dbReference type="InterPro" id="IPR006028">
    <property type="entry name" value="GABAA/Glycine_rcpt"/>
</dbReference>
<comment type="subcellular location">
    <subcellularLocation>
        <location evidence="2">Cell membrane</location>
    </subcellularLocation>
    <subcellularLocation>
        <location evidence="1">Membrane</location>
        <topology evidence="1">Multi-pass membrane protein</topology>
    </subcellularLocation>
</comment>
<accession>A0AAJ6QRC9</accession>
<evidence type="ECO:0000256" key="9">
    <source>
        <dbReference type="ARBA" id="ARBA00023136"/>
    </source>
</evidence>
<dbReference type="Pfam" id="PF02931">
    <property type="entry name" value="Neur_chan_LBD"/>
    <property type="match status" value="1"/>
</dbReference>
<evidence type="ECO:0000256" key="4">
    <source>
        <dbReference type="ARBA" id="ARBA00022475"/>
    </source>
</evidence>
<dbReference type="KEGG" id="goe:100897920"/>
<reference evidence="17" key="1">
    <citation type="submission" date="2025-08" db="UniProtKB">
        <authorList>
            <consortium name="RefSeq"/>
        </authorList>
    </citation>
    <scope>IDENTIFICATION</scope>
</reference>
<keyword evidence="16" id="KW-1185">Reference proteome</keyword>